<evidence type="ECO:0000256" key="2">
    <source>
        <dbReference type="ARBA" id="ARBA00022840"/>
    </source>
</evidence>
<proteinExistence type="predicted"/>
<reference evidence="4" key="1">
    <citation type="journal article" date="2021" name="Sci. Rep.">
        <title>Diploid genomic architecture of Nitzschia inconspicua, an elite biomass production diatom.</title>
        <authorList>
            <person name="Oliver A."/>
            <person name="Podell S."/>
            <person name="Pinowska A."/>
            <person name="Traller J.C."/>
            <person name="Smith S.R."/>
            <person name="McClure R."/>
            <person name="Beliaev A."/>
            <person name="Bohutskyi P."/>
            <person name="Hill E.A."/>
            <person name="Rabines A."/>
            <person name="Zheng H."/>
            <person name="Allen L.Z."/>
            <person name="Kuo A."/>
            <person name="Grigoriev I.V."/>
            <person name="Allen A.E."/>
            <person name="Hazlebeck D."/>
            <person name="Allen E.E."/>
        </authorList>
    </citation>
    <scope>NUCLEOTIDE SEQUENCE</scope>
    <source>
        <strain evidence="4">Hildebrandi</strain>
    </source>
</reference>
<protein>
    <submittedName>
        <fullName evidence="4">DnaK protein</fullName>
    </submittedName>
</protein>
<dbReference type="GO" id="GO:0005524">
    <property type="term" value="F:ATP binding"/>
    <property type="evidence" value="ECO:0007669"/>
    <property type="project" value="UniProtKB-KW"/>
</dbReference>
<dbReference type="InterPro" id="IPR013126">
    <property type="entry name" value="Hsp_70_fam"/>
</dbReference>
<feature type="compositionally biased region" description="Basic residues" evidence="3">
    <location>
        <begin position="7"/>
        <end position="17"/>
    </location>
</feature>
<keyword evidence="2" id="KW-0067">ATP-binding</keyword>
<dbReference type="OrthoDB" id="164621at2759"/>
<evidence type="ECO:0000256" key="1">
    <source>
        <dbReference type="ARBA" id="ARBA00022741"/>
    </source>
</evidence>
<accession>A0A9K3Q4C1</accession>
<dbReference type="AlphaFoldDB" id="A0A9K3Q4C1"/>
<keyword evidence="1" id="KW-0547">Nucleotide-binding</keyword>
<dbReference type="EMBL" id="JAGRRH010000004">
    <property type="protein sequence ID" value="KAG7370917.1"/>
    <property type="molecule type" value="Genomic_DNA"/>
</dbReference>
<keyword evidence="5" id="KW-1185">Reference proteome</keyword>
<dbReference type="Proteomes" id="UP000693970">
    <property type="component" value="Unassembled WGS sequence"/>
</dbReference>
<dbReference type="GO" id="GO:0140662">
    <property type="term" value="F:ATP-dependent protein folding chaperone"/>
    <property type="evidence" value="ECO:0007669"/>
    <property type="project" value="InterPro"/>
</dbReference>
<comment type="caution">
    <text evidence="4">The sequence shown here is derived from an EMBL/GenBank/DDBJ whole genome shotgun (WGS) entry which is preliminary data.</text>
</comment>
<evidence type="ECO:0000313" key="5">
    <source>
        <dbReference type="Proteomes" id="UP000693970"/>
    </source>
</evidence>
<gene>
    <name evidence="4" type="ORF">IV203_019487</name>
</gene>
<feature type="region of interest" description="Disordered" evidence="3">
    <location>
        <begin position="1"/>
        <end position="22"/>
    </location>
</feature>
<evidence type="ECO:0000256" key="3">
    <source>
        <dbReference type="SAM" id="MobiDB-lite"/>
    </source>
</evidence>
<dbReference type="Pfam" id="PF00012">
    <property type="entry name" value="HSP70"/>
    <property type="match status" value="1"/>
</dbReference>
<name>A0A9K3Q4C1_9STRA</name>
<evidence type="ECO:0000313" key="4">
    <source>
        <dbReference type="EMBL" id="KAG7370917.1"/>
    </source>
</evidence>
<organism evidence="4 5">
    <name type="scientific">Nitzschia inconspicua</name>
    <dbReference type="NCBI Taxonomy" id="303405"/>
    <lineage>
        <taxon>Eukaryota</taxon>
        <taxon>Sar</taxon>
        <taxon>Stramenopiles</taxon>
        <taxon>Ochrophyta</taxon>
        <taxon>Bacillariophyta</taxon>
        <taxon>Bacillariophyceae</taxon>
        <taxon>Bacillariophycidae</taxon>
        <taxon>Bacillariales</taxon>
        <taxon>Bacillariaceae</taxon>
        <taxon>Nitzschia</taxon>
    </lineage>
</organism>
<sequence>MISRFSNHLRTRTHRPSTGRGPAAFKSWSCCLPSNPLDNSNNKDHENRASHFVFRRHYHATSRQEILPLVAGLGVIFVGRYSWKALKRMDQEWEDYLWELQKYERQRLKHANASEIPITIGVDVGSFYLKLSRMNGNKPELIETPQGDRYRFNGIMIQEGGDIVTGKTALDKFYYLLTEDTKDSATDISSSNSVILPYMELHRNSHSDAASLVQNVFVPAVSEAMERVASDMSSNSKDDGKSSKTLRTVLALPPLFYNRYGESFFRNFQDDSHHTITVPEPVAAIWGAQELGIIPTPQSKEENSSSSLVIDIGGLSTTISLVQEDKVIYYVNLHDVGGESFVQQLVNRILNETGDTTMSKDPMSLTLIQSSARSSVMELVNKTQSNVHIPYLYMGRKSDNPHLDTTISRTALEQAVQDVWNSETVPKLLDDGALSTSLPPPAGAPAIFTSAITKVLEKSNVVPTNIETILVVGGGSKHRLFEEACKEAVFALMGPVANSQKLVLPESSLRSELTALGAASLLPNFDYDFDKGLENISG</sequence>
<reference evidence="4" key="2">
    <citation type="submission" date="2021-04" db="EMBL/GenBank/DDBJ databases">
        <authorList>
            <person name="Podell S."/>
        </authorList>
    </citation>
    <scope>NUCLEOTIDE SEQUENCE</scope>
    <source>
        <strain evidence="4">Hildebrandi</strain>
    </source>
</reference>